<name>A0A6N8DQQ5_RHOAC</name>
<dbReference type="Proteomes" id="UP000439113">
    <property type="component" value="Unassembled WGS sequence"/>
</dbReference>
<dbReference type="RefSeq" id="WP_155447487.1">
    <property type="nucleotide sequence ID" value="NZ_JAOQNR010000021.1"/>
</dbReference>
<comment type="caution">
    <text evidence="2">The sequence shown here is derived from an EMBL/GenBank/DDBJ whole genome shotgun (WGS) entry which is preliminary data.</text>
</comment>
<evidence type="ECO:0000313" key="2">
    <source>
        <dbReference type="EMBL" id="MTV32799.1"/>
    </source>
</evidence>
<dbReference type="OrthoDB" id="8457013at2"/>
<feature type="compositionally biased region" description="Basic and acidic residues" evidence="1">
    <location>
        <begin position="29"/>
        <end position="48"/>
    </location>
</feature>
<feature type="region of interest" description="Disordered" evidence="1">
    <location>
        <begin position="29"/>
        <end position="61"/>
    </location>
</feature>
<organism evidence="2 3">
    <name type="scientific">Rhodoblastus acidophilus</name>
    <name type="common">Rhodopseudomonas acidophila</name>
    <dbReference type="NCBI Taxonomy" id="1074"/>
    <lineage>
        <taxon>Bacteria</taxon>
        <taxon>Pseudomonadati</taxon>
        <taxon>Pseudomonadota</taxon>
        <taxon>Alphaproteobacteria</taxon>
        <taxon>Hyphomicrobiales</taxon>
        <taxon>Rhodoblastaceae</taxon>
        <taxon>Rhodoblastus</taxon>
    </lineage>
</organism>
<protein>
    <submittedName>
        <fullName evidence="2">Uncharacterized protein</fullName>
    </submittedName>
</protein>
<dbReference type="AlphaFoldDB" id="A0A6N8DQQ5"/>
<sequence>MKQLMRFGRRVPLPSTVQIVHDLLVAQRNEEARKATRVENAGKADRDSGLPAKDSGAPAQG</sequence>
<evidence type="ECO:0000313" key="3">
    <source>
        <dbReference type="Proteomes" id="UP000439113"/>
    </source>
</evidence>
<accession>A0A6N8DQQ5</accession>
<gene>
    <name evidence="2" type="ORF">GJ654_17595</name>
</gene>
<dbReference type="EMBL" id="WNKS01000022">
    <property type="protein sequence ID" value="MTV32799.1"/>
    <property type="molecule type" value="Genomic_DNA"/>
</dbReference>
<proteinExistence type="predicted"/>
<evidence type="ECO:0000256" key="1">
    <source>
        <dbReference type="SAM" id="MobiDB-lite"/>
    </source>
</evidence>
<reference evidence="2 3" key="1">
    <citation type="submission" date="2019-11" db="EMBL/GenBank/DDBJ databases">
        <title>Whole-genome sequence of a Rhodoblastus acidophilus DSM 142.</title>
        <authorList>
            <person name="Kyndt J.A."/>
            <person name="Meyer T.E."/>
        </authorList>
    </citation>
    <scope>NUCLEOTIDE SEQUENCE [LARGE SCALE GENOMIC DNA]</scope>
    <source>
        <strain evidence="2 3">DSM 142</strain>
    </source>
</reference>